<keyword evidence="2" id="KW-1185">Reference proteome</keyword>
<dbReference type="EMBL" id="CM042056">
    <property type="protein sequence ID" value="KAI3696877.1"/>
    <property type="molecule type" value="Genomic_DNA"/>
</dbReference>
<protein>
    <submittedName>
        <fullName evidence="1">Uncharacterized protein</fullName>
    </submittedName>
</protein>
<name>A0ACB8ZFU1_ARCLA</name>
<accession>A0ACB8ZFU1</accession>
<reference evidence="2" key="1">
    <citation type="journal article" date="2022" name="Mol. Ecol. Resour.">
        <title>The genomes of chicory, endive, great burdock and yacon provide insights into Asteraceae palaeo-polyploidization history and plant inulin production.</title>
        <authorList>
            <person name="Fan W."/>
            <person name="Wang S."/>
            <person name="Wang H."/>
            <person name="Wang A."/>
            <person name="Jiang F."/>
            <person name="Liu H."/>
            <person name="Zhao H."/>
            <person name="Xu D."/>
            <person name="Zhang Y."/>
        </authorList>
    </citation>
    <scope>NUCLEOTIDE SEQUENCE [LARGE SCALE GENOMIC DNA]</scope>
    <source>
        <strain evidence="2">cv. Niubang</strain>
    </source>
</reference>
<reference evidence="1 2" key="2">
    <citation type="journal article" date="2022" name="Mol. Ecol. Resour.">
        <title>The genomes of chicory, endive, great burdock and yacon provide insights into Asteraceae paleo-polyploidization history and plant inulin production.</title>
        <authorList>
            <person name="Fan W."/>
            <person name="Wang S."/>
            <person name="Wang H."/>
            <person name="Wang A."/>
            <person name="Jiang F."/>
            <person name="Liu H."/>
            <person name="Zhao H."/>
            <person name="Xu D."/>
            <person name="Zhang Y."/>
        </authorList>
    </citation>
    <scope>NUCLEOTIDE SEQUENCE [LARGE SCALE GENOMIC DNA]</scope>
    <source>
        <strain evidence="2">cv. Niubang</strain>
    </source>
</reference>
<evidence type="ECO:0000313" key="2">
    <source>
        <dbReference type="Proteomes" id="UP001055879"/>
    </source>
</evidence>
<dbReference type="Proteomes" id="UP001055879">
    <property type="component" value="Linkage Group LG10"/>
</dbReference>
<gene>
    <name evidence="1" type="ORF">L6452_29470</name>
</gene>
<comment type="caution">
    <text evidence="1">The sequence shown here is derived from an EMBL/GenBank/DDBJ whole genome shotgun (WGS) entry which is preliminary data.</text>
</comment>
<evidence type="ECO:0000313" key="1">
    <source>
        <dbReference type="EMBL" id="KAI3696877.1"/>
    </source>
</evidence>
<proteinExistence type="predicted"/>
<organism evidence="1 2">
    <name type="scientific">Arctium lappa</name>
    <name type="common">Greater burdock</name>
    <name type="synonym">Lappa major</name>
    <dbReference type="NCBI Taxonomy" id="4217"/>
    <lineage>
        <taxon>Eukaryota</taxon>
        <taxon>Viridiplantae</taxon>
        <taxon>Streptophyta</taxon>
        <taxon>Embryophyta</taxon>
        <taxon>Tracheophyta</taxon>
        <taxon>Spermatophyta</taxon>
        <taxon>Magnoliopsida</taxon>
        <taxon>eudicotyledons</taxon>
        <taxon>Gunneridae</taxon>
        <taxon>Pentapetalae</taxon>
        <taxon>asterids</taxon>
        <taxon>campanulids</taxon>
        <taxon>Asterales</taxon>
        <taxon>Asteraceae</taxon>
        <taxon>Carduoideae</taxon>
        <taxon>Cardueae</taxon>
        <taxon>Arctiinae</taxon>
        <taxon>Arctium</taxon>
    </lineage>
</organism>
<sequence>MSRATSHAAYVLMDDINVGYERLADLQVKKVNNIEINNLKHMCQLVEECKEERLRLDLDLHLDLDDECLNATCHAAASA</sequence>